<comment type="caution">
    <text evidence="2">The sequence shown here is derived from an EMBL/GenBank/DDBJ whole genome shotgun (WGS) entry which is preliminary data.</text>
</comment>
<reference evidence="2" key="1">
    <citation type="journal article" date="2020" name="Stud. Mycol.">
        <title>101 Dothideomycetes genomes: a test case for predicting lifestyles and emergence of pathogens.</title>
        <authorList>
            <person name="Haridas S."/>
            <person name="Albert R."/>
            <person name="Binder M."/>
            <person name="Bloem J."/>
            <person name="Labutti K."/>
            <person name="Salamov A."/>
            <person name="Andreopoulos B."/>
            <person name="Baker S."/>
            <person name="Barry K."/>
            <person name="Bills G."/>
            <person name="Bluhm B."/>
            <person name="Cannon C."/>
            <person name="Castanera R."/>
            <person name="Culley D."/>
            <person name="Daum C."/>
            <person name="Ezra D."/>
            <person name="Gonzalez J."/>
            <person name="Henrissat B."/>
            <person name="Kuo A."/>
            <person name="Liang C."/>
            <person name="Lipzen A."/>
            <person name="Lutzoni F."/>
            <person name="Magnuson J."/>
            <person name="Mondo S."/>
            <person name="Nolan M."/>
            <person name="Ohm R."/>
            <person name="Pangilinan J."/>
            <person name="Park H.-J."/>
            <person name="Ramirez L."/>
            <person name="Alfaro M."/>
            <person name="Sun H."/>
            <person name="Tritt A."/>
            <person name="Yoshinaga Y."/>
            <person name="Zwiers L.-H."/>
            <person name="Turgeon B."/>
            <person name="Goodwin S."/>
            <person name="Spatafora J."/>
            <person name="Crous P."/>
            <person name="Grigoriev I."/>
        </authorList>
    </citation>
    <scope>NUCLEOTIDE SEQUENCE</scope>
    <source>
        <strain evidence="2">CBS 690.94</strain>
    </source>
</reference>
<accession>A0A9P4PBW1</accession>
<gene>
    <name evidence="2" type="ORF">P171DRAFT_97508</name>
</gene>
<organism evidence="2 3">
    <name type="scientific">Karstenula rhodostoma CBS 690.94</name>
    <dbReference type="NCBI Taxonomy" id="1392251"/>
    <lineage>
        <taxon>Eukaryota</taxon>
        <taxon>Fungi</taxon>
        <taxon>Dikarya</taxon>
        <taxon>Ascomycota</taxon>
        <taxon>Pezizomycotina</taxon>
        <taxon>Dothideomycetes</taxon>
        <taxon>Pleosporomycetidae</taxon>
        <taxon>Pleosporales</taxon>
        <taxon>Massarineae</taxon>
        <taxon>Didymosphaeriaceae</taxon>
        <taxon>Karstenula</taxon>
    </lineage>
</organism>
<feature type="signal peptide" evidence="1">
    <location>
        <begin position="1"/>
        <end position="19"/>
    </location>
</feature>
<evidence type="ECO:0008006" key="4">
    <source>
        <dbReference type="Google" id="ProtNLM"/>
    </source>
</evidence>
<dbReference type="AlphaFoldDB" id="A0A9P4PBW1"/>
<keyword evidence="3" id="KW-1185">Reference proteome</keyword>
<dbReference type="EMBL" id="MU001507">
    <property type="protein sequence ID" value="KAF2440249.1"/>
    <property type="molecule type" value="Genomic_DNA"/>
</dbReference>
<feature type="chain" id="PRO_5040181003" description="Secreted protein" evidence="1">
    <location>
        <begin position="20"/>
        <end position="106"/>
    </location>
</feature>
<name>A0A9P4PBW1_9PLEO</name>
<sequence length="106" mass="11944">MSSARLGHDFFFFLSYYFASLLFESEYAHTPSVSSRWPSHGWSKGAVQVCGRADGAGSGRDYAGRMMWSAACRRRARGEREGKVFFCVWRCYVGGRGGVLRWARLG</sequence>
<dbReference type="Proteomes" id="UP000799764">
    <property type="component" value="Unassembled WGS sequence"/>
</dbReference>
<evidence type="ECO:0000313" key="3">
    <source>
        <dbReference type="Proteomes" id="UP000799764"/>
    </source>
</evidence>
<proteinExistence type="predicted"/>
<protein>
    <recommendedName>
        <fullName evidence="4">Secreted protein</fullName>
    </recommendedName>
</protein>
<keyword evidence="1" id="KW-0732">Signal</keyword>
<evidence type="ECO:0000256" key="1">
    <source>
        <dbReference type="SAM" id="SignalP"/>
    </source>
</evidence>
<evidence type="ECO:0000313" key="2">
    <source>
        <dbReference type="EMBL" id="KAF2440249.1"/>
    </source>
</evidence>